<keyword evidence="2" id="KW-1185">Reference proteome</keyword>
<dbReference type="Gene3D" id="3.40.50.1820">
    <property type="entry name" value="alpha/beta hydrolase"/>
    <property type="match status" value="1"/>
</dbReference>
<protein>
    <recommendedName>
        <fullName evidence="3">Esterase</fullName>
    </recommendedName>
</protein>
<accession>W5IGG6</accession>
<evidence type="ECO:0000313" key="1">
    <source>
        <dbReference type="EMBL" id="EFG26017.2"/>
    </source>
</evidence>
<dbReference type="eggNOG" id="COG2382">
    <property type="taxonomic scope" value="Bacteria"/>
</dbReference>
<dbReference type="HOGENOM" id="CLU_660304_0_0_11"/>
<evidence type="ECO:0000313" key="2">
    <source>
        <dbReference type="Proteomes" id="UP000005777"/>
    </source>
</evidence>
<dbReference type="EMBL" id="ADCX01000007">
    <property type="protein sequence ID" value="EFG26017.2"/>
    <property type="molecule type" value="Genomic_DNA"/>
</dbReference>
<evidence type="ECO:0008006" key="3">
    <source>
        <dbReference type="Google" id="ProtNLM"/>
    </source>
</evidence>
<organism evidence="1 2">
    <name type="scientific">Scardovia inopinata F0304</name>
    <dbReference type="NCBI Taxonomy" id="641146"/>
    <lineage>
        <taxon>Bacteria</taxon>
        <taxon>Bacillati</taxon>
        <taxon>Actinomycetota</taxon>
        <taxon>Actinomycetes</taxon>
        <taxon>Bifidobacteriales</taxon>
        <taxon>Bifidobacteriaceae</taxon>
        <taxon>Scardovia</taxon>
    </lineage>
</organism>
<dbReference type="PANTHER" id="PTHR48098">
    <property type="entry name" value="ENTEROCHELIN ESTERASE-RELATED"/>
    <property type="match status" value="1"/>
</dbReference>
<name>W5IGG6_SCAIO</name>
<dbReference type="Proteomes" id="UP000005777">
    <property type="component" value="Unassembled WGS sequence"/>
</dbReference>
<gene>
    <name evidence="1" type="ORF">HMPREF9020_01088</name>
</gene>
<sequence length="403" mass="44220">MVSLNDAYPNDTMGKRSSRFRALMTQVPLALFSLLLVPLFLLSACSLPTVKDKGEEADGKGYHQSIMSPDEREHQAFARRAAALNKRNRSKLTGTLSFARLPSSYGSVLTAGKRGKVEKISYSTTYQGKRYHKQALVYLPHGYGEKKWMRYNVIYLLHGFGGSITSYLFWPHDGGGKNAGSSSGLSAAARPSKIQSLLDHVMADGRMNPAIVVFPTYYPDPSFRTETYLTDGPLVKAFAQHEFNHDLVPAVESHYQTYSRLLDSAGQKASRTHRAFGGFSMGGAATWYSFQYNLSTISYFLPVAQSSWALYPHGGLTDPSGTARILADTAGNSNDFLIAGGAGSDDVASITMEKQITAMRKQGKAFSTRNLEFGKADGQGHTVDAFATVLYNVLPFMFINTKF</sequence>
<comment type="caution">
    <text evidence="1">The sequence shown here is derived from an EMBL/GenBank/DDBJ whole genome shotgun (WGS) entry which is preliminary data.</text>
</comment>
<dbReference type="InterPro" id="IPR050583">
    <property type="entry name" value="Mycobacterial_A85_antigen"/>
</dbReference>
<dbReference type="AlphaFoldDB" id="W5IGG6"/>
<dbReference type="SUPFAM" id="SSF53474">
    <property type="entry name" value="alpha/beta-Hydrolases"/>
    <property type="match status" value="1"/>
</dbReference>
<proteinExistence type="predicted"/>
<dbReference type="Pfam" id="PF00756">
    <property type="entry name" value="Esterase"/>
    <property type="match status" value="1"/>
</dbReference>
<dbReference type="InterPro" id="IPR000801">
    <property type="entry name" value="Esterase-like"/>
</dbReference>
<dbReference type="RefSeq" id="WP_115672852.1">
    <property type="nucleotide sequence ID" value="NZ_GG770226.1"/>
</dbReference>
<reference evidence="1 2" key="1">
    <citation type="submission" date="2012-01" db="EMBL/GenBank/DDBJ databases">
        <title>The Genome Sequence of Scardovia inopinata F0304.</title>
        <authorList>
            <consortium name="The Broad Institute Genome Sequencing Platform"/>
            <person name="Earl A."/>
            <person name="Ward D."/>
            <person name="Feldgarden M."/>
            <person name="Gevers D."/>
            <person name="Izard J."/>
            <person name="Baranova O.V."/>
            <person name="Blanton J.M."/>
            <person name="Tanner A.C."/>
            <person name="Dewhirst F.E."/>
            <person name="Young S.K."/>
            <person name="Zeng Q."/>
            <person name="Gargeya S."/>
            <person name="Fitzgerald M."/>
            <person name="Haas B."/>
            <person name="Abouelleil A."/>
            <person name="Alvarado L."/>
            <person name="Arachchi H.M."/>
            <person name="Berlin A."/>
            <person name="Chapman S.B."/>
            <person name="Gearin G."/>
            <person name="Goldberg J."/>
            <person name="Griggs A."/>
            <person name="Gujja S."/>
            <person name="Hansen M."/>
            <person name="Heiman D."/>
            <person name="Howarth C."/>
            <person name="Larimer J."/>
            <person name="Lui A."/>
            <person name="MacDonald P.J."/>
            <person name="McCowen C."/>
            <person name="Montmayeur A."/>
            <person name="Murphy C."/>
            <person name="Neiman D."/>
            <person name="Pearson M."/>
            <person name="Priest M."/>
            <person name="Roberts A."/>
            <person name="Saif S."/>
            <person name="Shea T."/>
            <person name="Sisk P."/>
            <person name="Stolte C."/>
            <person name="Sykes S."/>
            <person name="Wortman J."/>
            <person name="Nusbaum C."/>
            <person name="Birren B."/>
        </authorList>
    </citation>
    <scope>NUCLEOTIDE SEQUENCE [LARGE SCALE GENOMIC DNA]</scope>
    <source>
        <strain evidence="1 2">F0304</strain>
    </source>
</reference>
<dbReference type="InterPro" id="IPR029058">
    <property type="entry name" value="AB_hydrolase_fold"/>
</dbReference>